<dbReference type="Proteomes" id="UP001162031">
    <property type="component" value="Unassembled WGS sequence"/>
</dbReference>
<dbReference type="AlphaFoldDB" id="A0AAV0SXA9"/>
<protein>
    <recommendedName>
        <fullName evidence="2">Retrovirus-related Pol polyprotein from transposon TNT 1-94-like beta-barrel domain-containing protein</fullName>
    </recommendedName>
</protein>
<dbReference type="EMBL" id="CANTFL010000003">
    <property type="protein sequence ID" value="CAI5708205.1"/>
    <property type="molecule type" value="Genomic_DNA"/>
</dbReference>
<keyword evidence="4" id="KW-1185">Reference proteome</keyword>
<feature type="region of interest" description="Disordered" evidence="1">
    <location>
        <begin position="61"/>
        <end position="87"/>
    </location>
</feature>
<gene>
    <name evidence="3" type="ORF">HBR001_LOCUS34</name>
</gene>
<feature type="region of interest" description="Disordered" evidence="1">
    <location>
        <begin position="1"/>
        <end position="49"/>
    </location>
</feature>
<sequence>MSPMAGNNGDKAAAPQGHARASSARPTSASAVGDNSPAHERGPTKRDKILTMFDALSSLSDRNETSHIRCRSTRNSGGGVSTSAVRQNNEDGEKSGMLLDLTERNPWARGARGARAGRIAEPNELYNTLEDGDRSAWILDGGSSRHLVNDAALLLNAKRCSRKIAMENGNELELIQAGSVRLKMNASGMVKTVNFTDVYLAPQLACTVLSLGKLEQKGFGLVDEDAAANNAVGINGDVEIDDEDIGAAGDDRNASIVVADQALGPRIMDHVAALVQKFLLQT</sequence>
<evidence type="ECO:0000313" key="4">
    <source>
        <dbReference type="Proteomes" id="UP001162031"/>
    </source>
</evidence>
<evidence type="ECO:0000256" key="1">
    <source>
        <dbReference type="SAM" id="MobiDB-lite"/>
    </source>
</evidence>
<name>A0AAV0SXA9_HYABA</name>
<evidence type="ECO:0000313" key="3">
    <source>
        <dbReference type="EMBL" id="CAI5708205.1"/>
    </source>
</evidence>
<evidence type="ECO:0000259" key="2">
    <source>
        <dbReference type="Pfam" id="PF22936"/>
    </source>
</evidence>
<reference evidence="3" key="1">
    <citation type="submission" date="2022-12" db="EMBL/GenBank/DDBJ databases">
        <authorList>
            <person name="Webb A."/>
        </authorList>
    </citation>
    <scope>NUCLEOTIDE SEQUENCE</scope>
    <source>
        <strain evidence="3">Hp1</strain>
    </source>
</reference>
<feature type="compositionally biased region" description="Basic and acidic residues" evidence="1">
    <location>
        <begin position="37"/>
        <end position="49"/>
    </location>
</feature>
<dbReference type="InterPro" id="IPR054722">
    <property type="entry name" value="PolX-like_BBD"/>
</dbReference>
<dbReference type="Pfam" id="PF22936">
    <property type="entry name" value="Pol_BBD"/>
    <property type="match status" value="1"/>
</dbReference>
<accession>A0AAV0SXA9</accession>
<feature type="compositionally biased region" description="Low complexity" evidence="1">
    <location>
        <begin position="19"/>
        <end position="31"/>
    </location>
</feature>
<comment type="caution">
    <text evidence="3">The sequence shown here is derived from an EMBL/GenBank/DDBJ whole genome shotgun (WGS) entry which is preliminary data.</text>
</comment>
<organism evidence="3 4">
    <name type="scientific">Hyaloperonospora brassicae</name>
    <name type="common">Brassica downy mildew</name>
    <name type="synonym">Peronospora brassicae</name>
    <dbReference type="NCBI Taxonomy" id="162125"/>
    <lineage>
        <taxon>Eukaryota</taxon>
        <taxon>Sar</taxon>
        <taxon>Stramenopiles</taxon>
        <taxon>Oomycota</taxon>
        <taxon>Peronosporomycetes</taxon>
        <taxon>Peronosporales</taxon>
        <taxon>Peronosporaceae</taxon>
        <taxon>Hyaloperonospora</taxon>
    </lineage>
</organism>
<proteinExistence type="predicted"/>
<feature type="domain" description="Retrovirus-related Pol polyprotein from transposon TNT 1-94-like beta-barrel" evidence="2">
    <location>
        <begin position="137"/>
        <end position="219"/>
    </location>
</feature>